<evidence type="ECO:0000313" key="5">
    <source>
        <dbReference type="EMBL" id="KAG8057194.1"/>
    </source>
</evidence>
<feature type="domain" description="OTU" evidence="4">
    <location>
        <begin position="161"/>
        <end position="299"/>
    </location>
</feature>
<comment type="catalytic activity">
    <reaction evidence="1 3">
        <text>Thiol-dependent hydrolysis of ester, thioester, amide, peptide and isopeptide bonds formed by the C-terminal Gly of ubiquitin (a 76-residue protein attached to proteins as an intracellular targeting signal).</text>
        <dbReference type="EC" id="3.4.19.12"/>
    </reaction>
</comment>
<dbReference type="EMBL" id="JAAALK010000287">
    <property type="protein sequence ID" value="KAG8057195.1"/>
    <property type="molecule type" value="Genomic_DNA"/>
</dbReference>
<proteinExistence type="predicted"/>
<dbReference type="Pfam" id="PF02338">
    <property type="entry name" value="OTU"/>
    <property type="match status" value="1"/>
</dbReference>
<comment type="subcellular location">
    <subcellularLocation>
        <location evidence="3">Cytoplasm</location>
    </subcellularLocation>
</comment>
<organism evidence="5 6">
    <name type="scientific">Zizania palustris</name>
    <name type="common">Northern wild rice</name>
    <dbReference type="NCBI Taxonomy" id="103762"/>
    <lineage>
        <taxon>Eukaryota</taxon>
        <taxon>Viridiplantae</taxon>
        <taxon>Streptophyta</taxon>
        <taxon>Embryophyta</taxon>
        <taxon>Tracheophyta</taxon>
        <taxon>Spermatophyta</taxon>
        <taxon>Magnoliopsida</taxon>
        <taxon>Liliopsida</taxon>
        <taxon>Poales</taxon>
        <taxon>Poaceae</taxon>
        <taxon>BOP clade</taxon>
        <taxon>Oryzoideae</taxon>
        <taxon>Oryzeae</taxon>
        <taxon>Zizaniinae</taxon>
        <taxon>Zizania</taxon>
    </lineage>
</organism>
<evidence type="ECO:0000256" key="1">
    <source>
        <dbReference type="ARBA" id="ARBA00000707"/>
    </source>
</evidence>
<dbReference type="EMBL" id="JAAALK010000287">
    <property type="protein sequence ID" value="KAG8057194.1"/>
    <property type="molecule type" value="Genomic_DNA"/>
</dbReference>
<dbReference type="PANTHER" id="PTHR13312">
    <property type="entry name" value="HIV-INDUCED PROTEIN-7-LIKE PROTEASE"/>
    <property type="match status" value="1"/>
</dbReference>
<dbReference type="Proteomes" id="UP000729402">
    <property type="component" value="Unassembled WGS sequence"/>
</dbReference>
<comment type="function">
    <text evidence="3">Hydrolase that can remove conjugated ubiquitin from proteins and may therefore play an important regulatory role at the level of protein turnover by preventing degradation.</text>
</comment>
<dbReference type="GO" id="GO:0030968">
    <property type="term" value="P:endoplasmic reticulum unfolded protein response"/>
    <property type="evidence" value="ECO:0007669"/>
    <property type="project" value="TreeGrafter"/>
</dbReference>
<dbReference type="GO" id="GO:0016579">
    <property type="term" value="P:protein deubiquitination"/>
    <property type="evidence" value="ECO:0007669"/>
    <property type="project" value="TreeGrafter"/>
</dbReference>
<dbReference type="GO" id="GO:0005829">
    <property type="term" value="C:cytosol"/>
    <property type="evidence" value="ECO:0007669"/>
    <property type="project" value="TreeGrafter"/>
</dbReference>
<dbReference type="PANTHER" id="PTHR13312:SF5">
    <property type="entry name" value="UBIQUITIN THIOESTERASE OTU"/>
    <property type="match status" value="1"/>
</dbReference>
<dbReference type="PROSITE" id="PS50802">
    <property type="entry name" value="OTU"/>
    <property type="match status" value="1"/>
</dbReference>
<dbReference type="InterPro" id="IPR047947">
    <property type="entry name" value="OTU4_OTU"/>
</dbReference>
<sequence>MLLYTPTVCLQRCTSYRMYSQPSKLQGGLTQGMALWKYSRSQVLGYRVKTGLVGLRPKMNIKSPQTCFVSLEKQLSCRLPMRDHILKIKLDVPSCRKFYGISWNSRSMAQKVGGTCTGLCLSFAVSVKANAGGPSDNNINSPQTAESSTSYAHGKKVHTDYSVTGIPGDGRCLFRSVAHGACIKSGKPTPNEDLQRKLADDLRAMVADEFVKRRAETEWFIEGDFDAYVSQIRKPHVWGGEPELLMASHVLQTPITVYMYDAEAGGLIAIAKYGQEYGKEDPIQVLFHGFGHYDSLQIPGKSGPRSRL</sequence>
<reference evidence="5" key="1">
    <citation type="journal article" date="2021" name="bioRxiv">
        <title>Whole Genome Assembly and Annotation of Northern Wild Rice, Zizania palustris L., Supports a Whole Genome Duplication in the Zizania Genus.</title>
        <authorList>
            <person name="Haas M."/>
            <person name="Kono T."/>
            <person name="Macchietto M."/>
            <person name="Millas R."/>
            <person name="McGilp L."/>
            <person name="Shao M."/>
            <person name="Duquette J."/>
            <person name="Hirsch C.N."/>
            <person name="Kimball J."/>
        </authorList>
    </citation>
    <scope>NUCLEOTIDE SEQUENCE</scope>
    <source>
        <tissue evidence="5">Fresh leaf tissue</tissue>
    </source>
</reference>
<comment type="caution">
    <text evidence="5">The sequence shown here is derived from an EMBL/GenBank/DDBJ whole genome shotgun (WGS) entry which is preliminary data.</text>
</comment>
<evidence type="ECO:0000256" key="2">
    <source>
        <dbReference type="ARBA" id="ARBA00022801"/>
    </source>
</evidence>
<name>A0A8J5RZI6_ZIZPA</name>
<keyword evidence="3" id="KW-0788">Thiol protease</keyword>
<protein>
    <recommendedName>
        <fullName evidence="3">Ubiquitin thioesterase OTU</fullName>
        <ecNumber evidence="3">3.4.19.12</ecNumber>
    </recommendedName>
</protein>
<reference evidence="5" key="2">
    <citation type="submission" date="2021-02" db="EMBL/GenBank/DDBJ databases">
        <authorList>
            <person name="Kimball J.A."/>
            <person name="Haas M.W."/>
            <person name="Macchietto M."/>
            <person name="Kono T."/>
            <person name="Duquette J."/>
            <person name="Shao M."/>
        </authorList>
    </citation>
    <scope>NUCLEOTIDE SEQUENCE</scope>
    <source>
        <tissue evidence="5">Fresh leaf tissue</tissue>
    </source>
</reference>
<keyword evidence="3" id="KW-0645">Protease</keyword>
<keyword evidence="6" id="KW-1185">Reference proteome</keyword>
<evidence type="ECO:0000256" key="3">
    <source>
        <dbReference type="RuleBase" id="RU367104"/>
    </source>
</evidence>
<dbReference type="GO" id="GO:0005634">
    <property type="term" value="C:nucleus"/>
    <property type="evidence" value="ECO:0007669"/>
    <property type="project" value="TreeGrafter"/>
</dbReference>
<keyword evidence="2 3" id="KW-0378">Hydrolase</keyword>
<evidence type="ECO:0000313" key="6">
    <source>
        <dbReference type="Proteomes" id="UP000729402"/>
    </source>
</evidence>
<dbReference type="EC" id="3.4.19.12" evidence="3"/>
<dbReference type="InterPro" id="IPR003323">
    <property type="entry name" value="OTU_dom"/>
</dbReference>
<dbReference type="CDD" id="cd22760">
    <property type="entry name" value="OTU_plant_OTU4-like"/>
    <property type="match status" value="1"/>
</dbReference>
<keyword evidence="3" id="KW-0833">Ubl conjugation pathway</keyword>
<evidence type="ECO:0000259" key="4">
    <source>
        <dbReference type="PROSITE" id="PS50802"/>
    </source>
</evidence>
<dbReference type="FunFam" id="3.90.70.80:FF:000007">
    <property type="entry name" value="OTU domain-containing protein"/>
    <property type="match status" value="1"/>
</dbReference>
<gene>
    <name evidence="5" type="ORF">GUJ93_ZPchr0002g24769</name>
</gene>
<dbReference type="GO" id="GO:0004843">
    <property type="term" value="F:cysteine-type deubiquitinase activity"/>
    <property type="evidence" value="ECO:0007669"/>
    <property type="project" value="UniProtKB-UniRule"/>
</dbReference>
<dbReference type="OrthoDB" id="409956at2759"/>
<dbReference type="GO" id="GO:0036503">
    <property type="term" value="P:ERAD pathway"/>
    <property type="evidence" value="ECO:0007669"/>
    <property type="project" value="TreeGrafter"/>
</dbReference>
<dbReference type="AlphaFoldDB" id="A0A8J5RZI6"/>
<keyword evidence="3" id="KW-0963">Cytoplasm</keyword>
<accession>A0A8J5RZI6</accession>